<dbReference type="AlphaFoldDB" id="A0A919FYM4"/>
<reference evidence="1" key="2">
    <citation type="submission" date="2020-09" db="EMBL/GenBank/DDBJ databases">
        <authorList>
            <person name="Sun Q."/>
            <person name="Ohkuma M."/>
        </authorList>
    </citation>
    <scope>NUCLEOTIDE SEQUENCE</scope>
    <source>
        <strain evidence="1">JCM 4646</strain>
    </source>
</reference>
<dbReference type="InterPro" id="IPR046067">
    <property type="entry name" value="DUF6025"/>
</dbReference>
<accession>A0A919FYM4</accession>
<dbReference type="RefSeq" id="WP_190212217.1">
    <property type="nucleotide sequence ID" value="NZ_BNBO01000021.1"/>
</dbReference>
<proteinExistence type="predicted"/>
<reference evidence="1" key="1">
    <citation type="journal article" date="2014" name="Int. J. Syst. Evol. Microbiol.">
        <title>Complete genome sequence of Corynebacterium casei LMG S-19264T (=DSM 44701T), isolated from a smear-ripened cheese.</title>
        <authorList>
            <consortium name="US DOE Joint Genome Institute (JGI-PGF)"/>
            <person name="Walter F."/>
            <person name="Albersmeier A."/>
            <person name="Kalinowski J."/>
            <person name="Ruckert C."/>
        </authorList>
    </citation>
    <scope>NUCLEOTIDE SEQUENCE</scope>
    <source>
        <strain evidence="1">JCM 4646</strain>
    </source>
</reference>
<dbReference type="GeneID" id="95354385"/>
<dbReference type="Pfam" id="PF19490">
    <property type="entry name" value="DUF6025"/>
    <property type="match status" value="1"/>
</dbReference>
<organism evidence="1 2">
    <name type="scientific">Kitasatospora indigofera</name>
    <dbReference type="NCBI Taxonomy" id="67307"/>
    <lineage>
        <taxon>Bacteria</taxon>
        <taxon>Bacillati</taxon>
        <taxon>Actinomycetota</taxon>
        <taxon>Actinomycetes</taxon>
        <taxon>Kitasatosporales</taxon>
        <taxon>Streptomycetaceae</taxon>
        <taxon>Kitasatospora</taxon>
    </lineage>
</organism>
<evidence type="ECO:0000313" key="1">
    <source>
        <dbReference type="EMBL" id="GHH73995.1"/>
    </source>
</evidence>
<name>A0A919FYM4_9ACTN</name>
<protein>
    <submittedName>
        <fullName evidence="1">Uncharacterized protein</fullName>
    </submittedName>
</protein>
<sequence>MSTHILDRLGLRAAAGADALTAGTKTFVPVHLGNHDVPVGAVLDALDADPALLPPRTGHLGNWEDIAAGRSGPMDFNTAICGGGYGYPLIYGFTRTEAATEGGDEAYQPGSLIDRGKRHTLPLHTWDGRGFAPRDRSKPLFCPLVQAEVDGQLVPLVDLHWQRMLALPGYRFKQWAAALTDNAALVTDMLTLLIEQAAVQGRNQAFAELISQAVRLDGEVGRCDLRPDGAGYLLEGHRYPSARALAEAVMLTVRALVEPREFFARLPELPPVLPVMSLQLTNVLFALLDMHHPQAPGAAPESPFITHLHWGARAMAGCPPRRGGYLSRRSTVRSLRAITDPLVRHFDRAAPVAFVLLPAQAFMLCPPSTSPRDAEVLAGLLRAVRAAGPEDAYGTTLAWLGGHRDQLSGYLRGRFRSGSGVPAGGDPRDPAVPVEPEGFRELTFRQACGAVAAFEEVLG</sequence>
<gene>
    <name evidence="1" type="ORF">GCM10018781_39800</name>
</gene>
<dbReference type="EMBL" id="BNBO01000021">
    <property type="protein sequence ID" value="GHH73995.1"/>
    <property type="molecule type" value="Genomic_DNA"/>
</dbReference>
<keyword evidence="2" id="KW-1185">Reference proteome</keyword>
<comment type="caution">
    <text evidence="1">The sequence shown here is derived from an EMBL/GenBank/DDBJ whole genome shotgun (WGS) entry which is preliminary data.</text>
</comment>
<dbReference type="Proteomes" id="UP000617734">
    <property type="component" value="Unassembled WGS sequence"/>
</dbReference>
<evidence type="ECO:0000313" key="2">
    <source>
        <dbReference type="Proteomes" id="UP000617734"/>
    </source>
</evidence>